<keyword evidence="2" id="KW-1185">Reference proteome</keyword>
<dbReference type="EMBL" id="JAKOGI010000033">
    <property type="protein sequence ID" value="KAJ8447987.1"/>
    <property type="molecule type" value="Genomic_DNA"/>
</dbReference>
<evidence type="ECO:0000313" key="1">
    <source>
        <dbReference type="EMBL" id="KAJ8447987.1"/>
    </source>
</evidence>
<protein>
    <submittedName>
        <fullName evidence="1">Uncharacterized protein</fullName>
    </submittedName>
</protein>
<proteinExistence type="predicted"/>
<dbReference type="AlphaFoldDB" id="A0A9Q1QMS0"/>
<name>A0A9Q1QMS0_9CARY</name>
<gene>
    <name evidence="1" type="ORF">Cgig2_028863</name>
</gene>
<accession>A0A9Q1QMS0</accession>
<reference evidence="1" key="1">
    <citation type="submission" date="2022-04" db="EMBL/GenBank/DDBJ databases">
        <title>Carnegiea gigantea Genome sequencing and assembly v2.</title>
        <authorList>
            <person name="Copetti D."/>
            <person name="Sanderson M.J."/>
            <person name="Burquez A."/>
            <person name="Wojciechowski M.F."/>
        </authorList>
    </citation>
    <scope>NUCLEOTIDE SEQUENCE</scope>
    <source>
        <strain evidence="1">SGP5-SGP5p</strain>
        <tissue evidence="1">Aerial part</tissue>
    </source>
</reference>
<dbReference type="Proteomes" id="UP001153076">
    <property type="component" value="Unassembled WGS sequence"/>
</dbReference>
<sequence length="169" mass="19005">MVTLQFLPKPLDLSLKLLVLSHGIIRPLLKDPMGYGPSLGGKLEDGGVGTVTYTGGWTKCIVLKEGMGLEEVRRKVSEITGNDFVVRKLWYSLKYDWWMVMELEGDGDVRMFLKENDEHGYLYVGDSDGLKRHTQKATRSPDYGVICRKSGRDREDIVQAGRKGAGLKR</sequence>
<organism evidence="1 2">
    <name type="scientific">Carnegiea gigantea</name>
    <dbReference type="NCBI Taxonomy" id="171969"/>
    <lineage>
        <taxon>Eukaryota</taxon>
        <taxon>Viridiplantae</taxon>
        <taxon>Streptophyta</taxon>
        <taxon>Embryophyta</taxon>
        <taxon>Tracheophyta</taxon>
        <taxon>Spermatophyta</taxon>
        <taxon>Magnoliopsida</taxon>
        <taxon>eudicotyledons</taxon>
        <taxon>Gunneridae</taxon>
        <taxon>Pentapetalae</taxon>
        <taxon>Caryophyllales</taxon>
        <taxon>Cactineae</taxon>
        <taxon>Cactaceae</taxon>
        <taxon>Cactoideae</taxon>
        <taxon>Echinocereeae</taxon>
        <taxon>Carnegiea</taxon>
    </lineage>
</organism>
<evidence type="ECO:0000313" key="2">
    <source>
        <dbReference type="Proteomes" id="UP001153076"/>
    </source>
</evidence>
<comment type="caution">
    <text evidence="1">The sequence shown here is derived from an EMBL/GenBank/DDBJ whole genome shotgun (WGS) entry which is preliminary data.</text>
</comment>